<dbReference type="Proteomes" id="UP000252167">
    <property type="component" value="Unassembled WGS sequence"/>
</dbReference>
<feature type="domain" description="Activator of Hsp90 ATPase homologue 1/2-like C-terminal" evidence="2">
    <location>
        <begin position="15"/>
        <end position="145"/>
    </location>
</feature>
<sequence>MDSMTELVMSRQFSAPRTAVWAAFVEPEIISQWWGPHGWAIEEDSIVFEPMVGGRHELTMVQVDNPEAKVPLKAVITAFDEYTCLVSDDGPHEMTLELVITTRVDFQEFAGKTSITLTQSPLPYEVIESSTKAWNSAFSKLENLLSEFF</sequence>
<dbReference type="InterPro" id="IPR013538">
    <property type="entry name" value="ASHA1/2-like_C"/>
</dbReference>
<comment type="caution">
    <text evidence="4">The sequence shown here is derived from an EMBL/GenBank/DDBJ whole genome shotgun (WGS) entry which is preliminary data.</text>
</comment>
<dbReference type="RefSeq" id="WP_082124029.1">
    <property type="nucleotide sequence ID" value="NZ_WYDN01000007.1"/>
</dbReference>
<dbReference type="SUPFAM" id="SSF55961">
    <property type="entry name" value="Bet v1-like"/>
    <property type="match status" value="1"/>
</dbReference>
<dbReference type="AlphaFoldDB" id="A0A365YEZ0"/>
<organism evidence="4 5">
    <name type="scientific">Glutamicibacter soli</name>
    <dbReference type="NCBI Taxonomy" id="453836"/>
    <lineage>
        <taxon>Bacteria</taxon>
        <taxon>Bacillati</taxon>
        <taxon>Actinomycetota</taxon>
        <taxon>Actinomycetes</taxon>
        <taxon>Micrococcales</taxon>
        <taxon>Micrococcaceae</taxon>
        <taxon>Glutamicibacter</taxon>
    </lineage>
</organism>
<dbReference type="CDD" id="cd07814">
    <property type="entry name" value="SRPBCC_CalC_Aha1-like"/>
    <property type="match status" value="1"/>
</dbReference>
<evidence type="ECO:0000313" key="4">
    <source>
        <dbReference type="EMBL" id="RBM01109.1"/>
    </source>
</evidence>
<reference evidence="3 6" key="2">
    <citation type="submission" date="2020-01" db="EMBL/GenBank/DDBJ databases">
        <title>Glutamicibacter soli M275.</title>
        <authorList>
            <person name="Meng X."/>
        </authorList>
    </citation>
    <scope>NUCLEOTIDE SEQUENCE [LARGE SCALE GENOMIC DNA]</scope>
    <source>
        <strain evidence="3 6">M275</strain>
    </source>
</reference>
<evidence type="ECO:0000313" key="6">
    <source>
        <dbReference type="Proteomes" id="UP000477543"/>
    </source>
</evidence>
<accession>A0A365YEZ0</accession>
<evidence type="ECO:0000313" key="5">
    <source>
        <dbReference type="Proteomes" id="UP000252167"/>
    </source>
</evidence>
<comment type="similarity">
    <text evidence="1">Belongs to the AHA1 family.</text>
</comment>
<dbReference type="Proteomes" id="UP000477543">
    <property type="component" value="Unassembled WGS sequence"/>
</dbReference>
<gene>
    <name evidence="4" type="ORF">C1H84_10000</name>
    <name evidence="3" type="ORF">GT020_09260</name>
</gene>
<name>A0A365YEZ0_9MICC</name>
<dbReference type="Pfam" id="PF08327">
    <property type="entry name" value="AHSA1"/>
    <property type="match status" value="1"/>
</dbReference>
<dbReference type="InterPro" id="IPR023393">
    <property type="entry name" value="START-like_dom_sf"/>
</dbReference>
<evidence type="ECO:0000259" key="2">
    <source>
        <dbReference type="Pfam" id="PF08327"/>
    </source>
</evidence>
<dbReference type="Gene3D" id="3.30.530.20">
    <property type="match status" value="1"/>
</dbReference>
<evidence type="ECO:0000256" key="1">
    <source>
        <dbReference type="ARBA" id="ARBA00006817"/>
    </source>
</evidence>
<keyword evidence="5" id="KW-1185">Reference proteome</keyword>
<dbReference type="EMBL" id="WYDN01000007">
    <property type="protein sequence ID" value="NAZ16250.1"/>
    <property type="molecule type" value="Genomic_DNA"/>
</dbReference>
<proteinExistence type="inferred from homology"/>
<protein>
    <submittedName>
        <fullName evidence="4">SRPBCC domain-containing protein</fullName>
    </submittedName>
</protein>
<dbReference type="EMBL" id="POAF01000004">
    <property type="protein sequence ID" value="RBM01109.1"/>
    <property type="molecule type" value="Genomic_DNA"/>
</dbReference>
<reference evidence="4 5" key="1">
    <citation type="submission" date="2018-01" db="EMBL/GenBank/DDBJ databases">
        <title>Glutamicibacter soli strain NHPC-3 Whole genome sequence and assembly.</title>
        <authorList>
            <person name="Choudhury P."/>
            <person name="Gupta D."/>
            <person name="Sengupta K."/>
            <person name="Jawed A."/>
            <person name="Sultana N."/>
            <person name="Saha P."/>
        </authorList>
    </citation>
    <scope>NUCLEOTIDE SEQUENCE [LARGE SCALE GENOMIC DNA]</scope>
    <source>
        <strain evidence="4 5">NHPC-3</strain>
    </source>
</reference>
<evidence type="ECO:0000313" key="3">
    <source>
        <dbReference type="EMBL" id="NAZ16250.1"/>
    </source>
</evidence>